<dbReference type="GeneTree" id="ENSGT00940000154757"/>
<keyword evidence="9" id="KW-1185">Reference proteome</keyword>
<dbReference type="InterPro" id="IPR002181">
    <property type="entry name" value="Fibrinogen_a/b/g_C_dom"/>
</dbReference>
<dbReference type="Ensembl" id="ENSCPBT00000014531.1">
    <property type="protein sequence ID" value="ENSCPBP00000012178.1"/>
    <property type="gene ID" value="ENSCPBG00000009226.1"/>
</dbReference>
<feature type="compositionally biased region" description="Low complexity" evidence="5">
    <location>
        <begin position="62"/>
        <end position="81"/>
    </location>
</feature>
<dbReference type="Gene3D" id="3.90.215.10">
    <property type="entry name" value="Gamma Fibrinogen, chain A, domain 1"/>
    <property type="match status" value="1"/>
</dbReference>
<feature type="region of interest" description="Disordered" evidence="5">
    <location>
        <begin position="62"/>
        <end position="84"/>
    </location>
</feature>
<protein>
    <recommendedName>
        <fullName evidence="7">Fibrinogen C-terminal domain-containing protein</fullName>
    </recommendedName>
</protein>
<gene>
    <name evidence="8" type="primary">LOC101943299</name>
</gene>
<dbReference type="InterPro" id="IPR036056">
    <property type="entry name" value="Fibrinogen-like_C"/>
</dbReference>
<keyword evidence="2" id="KW-0430">Lectin</keyword>
<evidence type="ECO:0000313" key="9">
    <source>
        <dbReference type="Proteomes" id="UP000694380"/>
    </source>
</evidence>
<dbReference type="GO" id="GO:0046872">
    <property type="term" value="F:metal ion binding"/>
    <property type="evidence" value="ECO:0007669"/>
    <property type="project" value="UniProtKB-KW"/>
</dbReference>
<proteinExistence type="predicted"/>
<evidence type="ECO:0000256" key="1">
    <source>
        <dbReference type="ARBA" id="ARBA00022723"/>
    </source>
</evidence>
<accession>A0A8C3FQ81</accession>
<sequence>MLKSAVRRLSNTGTGNQSTMKQLALLLLLISVTRATPCAKSVGTAELKLAIRNLLENWKDTSCSQSGQSGQSGQSDQSYQSLPRSCKEIKTTRAGAGDGIYTLRTENGETYQTFCDMTTKGGGWTLVASVHENNIYGKCTNGDRWSSQQGSDVNYPEGDGNWANYNTFGSAVGSTSDDYKNPGYYDLQAEDLSVWHVTNKTPLKEWKNRSILRYHTENAFLSSEGGNLFKLYQKYPVKYGAGVCKTDNGPAVPIIYDVGDAQQTTNYYAPNSRTEFTAGYIQFRVFNAEKAAMALCSGVKATGCNTETVSIGSAWGLAVEQRPAHQPWGCLVSLSELLGCTRTLLARHWFSLYPLCQQGQLCPQRQSSPRTGQGGWMLHLFFGGPCWGGNSSQGLLAAVGTLHHWEVFQGVISASRGPAAQALATGKLGVNQTHSRSAPDPERSMGRCAIAFVIIIPSSGMAFFVKS</sequence>
<evidence type="ECO:0000259" key="7">
    <source>
        <dbReference type="PROSITE" id="PS51406"/>
    </source>
</evidence>
<evidence type="ECO:0000256" key="2">
    <source>
        <dbReference type="ARBA" id="ARBA00022734"/>
    </source>
</evidence>
<evidence type="ECO:0000256" key="4">
    <source>
        <dbReference type="ARBA" id="ARBA00023157"/>
    </source>
</evidence>
<dbReference type="GO" id="GO:0005615">
    <property type="term" value="C:extracellular space"/>
    <property type="evidence" value="ECO:0007669"/>
    <property type="project" value="TreeGrafter"/>
</dbReference>
<evidence type="ECO:0000256" key="3">
    <source>
        <dbReference type="ARBA" id="ARBA00022837"/>
    </source>
</evidence>
<keyword evidence="6" id="KW-0732">Signal</keyword>
<feature type="domain" description="Fibrinogen C-terminal" evidence="7">
    <location>
        <begin position="77"/>
        <end position="127"/>
    </location>
</feature>
<feature type="signal peptide" evidence="6">
    <location>
        <begin position="1"/>
        <end position="35"/>
    </location>
</feature>
<evidence type="ECO:0000313" key="8">
    <source>
        <dbReference type="Ensembl" id="ENSCPBP00000012178.1"/>
    </source>
</evidence>
<reference evidence="8" key="1">
    <citation type="submission" date="2025-08" db="UniProtKB">
        <authorList>
            <consortium name="Ensembl"/>
        </authorList>
    </citation>
    <scope>IDENTIFICATION</scope>
</reference>
<dbReference type="AlphaFoldDB" id="A0A8C3FQ81"/>
<dbReference type="InterPro" id="IPR014716">
    <property type="entry name" value="Fibrinogen_a/b/g_C_1"/>
</dbReference>
<dbReference type="Pfam" id="PF00147">
    <property type="entry name" value="Fibrinogen_C"/>
    <property type="match status" value="1"/>
</dbReference>
<dbReference type="GO" id="GO:0070492">
    <property type="term" value="F:oligosaccharide binding"/>
    <property type="evidence" value="ECO:0007669"/>
    <property type="project" value="TreeGrafter"/>
</dbReference>
<dbReference type="Proteomes" id="UP000694380">
    <property type="component" value="Unplaced"/>
</dbReference>
<feature type="chain" id="PRO_5034433611" description="Fibrinogen C-terminal domain-containing protein" evidence="6">
    <location>
        <begin position="36"/>
        <end position="467"/>
    </location>
</feature>
<reference evidence="8" key="2">
    <citation type="submission" date="2025-09" db="UniProtKB">
        <authorList>
            <consortium name="Ensembl"/>
        </authorList>
    </citation>
    <scope>IDENTIFICATION</scope>
</reference>
<name>A0A8C3FQ81_CHRPI</name>
<keyword evidence="1" id="KW-0479">Metal-binding</keyword>
<dbReference type="PANTHER" id="PTHR16146">
    <property type="entry name" value="INTELECTIN"/>
    <property type="match status" value="1"/>
</dbReference>
<organism evidence="8 9">
    <name type="scientific">Chrysemys picta bellii</name>
    <name type="common">Western painted turtle</name>
    <name type="synonym">Emys bellii</name>
    <dbReference type="NCBI Taxonomy" id="8478"/>
    <lineage>
        <taxon>Eukaryota</taxon>
        <taxon>Metazoa</taxon>
        <taxon>Chordata</taxon>
        <taxon>Craniata</taxon>
        <taxon>Vertebrata</taxon>
        <taxon>Euteleostomi</taxon>
        <taxon>Archelosauria</taxon>
        <taxon>Testudinata</taxon>
        <taxon>Testudines</taxon>
        <taxon>Cryptodira</taxon>
        <taxon>Durocryptodira</taxon>
        <taxon>Testudinoidea</taxon>
        <taxon>Emydidae</taxon>
        <taxon>Chrysemys</taxon>
    </lineage>
</organism>
<keyword evidence="3" id="KW-0106">Calcium</keyword>
<evidence type="ECO:0000256" key="6">
    <source>
        <dbReference type="SAM" id="SignalP"/>
    </source>
</evidence>
<dbReference type="NCBIfam" id="NF040941">
    <property type="entry name" value="GGGWT_bact"/>
    <property type="match status" value="1"/>
</dbReference>
<dbReference type="SUPFAM" id="SSF56496">
    <property type="entry name" value="Fibrinogen C-terminal domain-like"/>
    <property type="match status" value="1"/>
</dbReference>
<keyword evidence="4" id="KW-1015">Disulfide bond</keyword>
<evidence type="ECO:0000256" key="5">
    <source>
        <dbReference type="SAM" id="MobiDB-lite"/>
    </source>
</evidence>
<dbReference type="PROSITE" id="PS51406">
    <property type="entry name" value="FIBRINOGEN_C_2"/>
    <property type="match status" value="1"/>
</dbReference>
<dbReference type="PANTHER" id="PTHR16146:SF46">
    <property type="entry name" value="INTELECTIN-1A-RELATED"/>
    <property type="match status" value="1"/>
</dbReference>